<organism evidence="6 7">
    <name type="scientific">Panagrolaimus davidi</name>
    <dbReference type="NCBI Taxonomy" id="227884"/>
    <lineage>
        <taxon>Eukaryota</taxon>
        <taxon>Metazoa</taxon>
        <taxon>Ecdysozoa</taxon>
        <taxon>Nematoda</taxon>
        <taxon>Chromadorea</taxon>
        <taxon>Rhabditida</taxon>
        <taxon>Tylenchina</taxon>
        <taxon>Panagrolaimomorpha</taxon>
        <taxon>Panagrolaimoidea</taxon>
        <taxon>Panagrolaimidae</taxon>
        <taxon>Panagrolaimus</taxon>
    </lineage>
</organism>
<evidence type="ECO:0000313" key="6">
    <source>
        <dbReference type="Proteomes" id="UP000887578"/>
    </source>
</evidence>
<dbReference type="SUPFAM" id="SSF90209">
    <property type="entry name" value="Ran binding protein zinc finger-like"/>
    <property type="match status" value="1"/>
</dbReference>
<dbReference type="WBParaSite" id="PDA_v2.g30693.t1">
    <property type="protein sequence ID" value="PDA_v2.g30693.t1"/>
    <property type="gene ID" value="PDA_v2.g30693"/>
</dbReference>
<feature type="domain" description="RanBP2-type" evidence="5">
    <location>
        <begin position="226"/>
        <end position="249"/>
    </location>
</feature>
<feature type="compositionally biased region" description="Basic and acidic residues" evidence="4">
    <location>
        <begin position="17"/>
        <end position="29"/>
    </location>
</feature>
<evidence type="ECO:0000256" key="4">
    <source>
        <dbReference type="SAM" id="MobiDB-lite"/>
    </source>
</evidence>
<dbReference type="InterPro" id="IPR036443">
    <property type="entry name" value="Znf_RanBP2_sf"/>
</dbReference>
<feature type="domain" description="RanBP2-type" evidence="5">
    <location>
        <begin position="171"/>
        <end position="194"/>
    </location>
</feature>
<evidence type="ECO:0000256" key="2">
    <source>
        <dbReference type="ARBA" id="ARBA00022771"/>
    </source>
</evidence>
<protein>
    <submittedName>
        <fullName evidence="7">RanBP2-type domain-containing protein</fullName>
    </submittedName>
</protein>
<keyword evidence="3" id="KW-0862">Zinc</keyword>
<name>A0A914QG24_9BILA</name>
<keyword evidence="1" id="KW-0479">Metal-binding</keyword>
<feature type="compositionally biased region" description="Low complexity" evidence="4">
    <location>
        <begin position="324"/>
        <end position="342"/>
    </location>
</feature>
<dbReference type="GO" id="GO:0008270">
    <property type="term" value="F:zinc ion binding"/>
    <property type="evidence" value="ECO:0007669"/>
    <property type="project" value="UniProtKB-KW"/>
</dbReference>
<dbReference type="AlphaFoldDB" id="A0A914QG24"/>
<dbReference type="InterPro" id="IPR001876">
    <property type="entry name" value="Znf_RanBP2"/>
</dbReference>
<feature type="compositionally biased region" description="Acidic residues" evidence="4">
    <location>
        <begin position="38"/>
        <end position="54"/>
    </location>
</feature>
<evidence type="ECO:0000256" key="1">
    <source>
        <dbReference type="ARBA" id="ARBA00022723"/>
    </source>
</evidence>
<evidence type="ECO:0000313" key="7">
    <source>
        <dbReference type="WBParaSite" id="PDA_v2.g30693.t1"/>
    </source>
</evidence>
<keyword evidence="6" id="KW-1185">Reference proteome</keyword>
<accession>A0A914QG24</accession>
<dbReference type="SMART" id="SM00547">
    <property type="entry name" value="ZnF_RBZ"/>
    <property type="match status" value="2"/>
</dbReference>
<reference evidence="7" key="1">
    <citation type="submission" date="2022-11" db="UniProtKB">
        <authorList>
            <consortium name="WormBaseParasite"/>
        </authorList>
    </citation>
    <scope>IDENTIFICATION</scope>
</reference>
<feature type="compositionally biased region" description="Polar residues" evidence="4">
    <location>
        <begin position="343"/>
        <end position="361"/>
    </location>
</feature>
<keyword evidence="2" id="KW-0863">Zinc-finger</keyword>
<evidence type="ECO:0000256" key="3">
    <source>
        <dbReference type="ARBA" id="ARBA00022833"/>
    </source>
</evidence>
<dbReference type="Proteomes" id="UP000887578">
    <property type="component" value="Unplaced"/>
</dbReference>
<evidence type="ECO:0000259" key="5">
    <source>
        <dbReference type="SMART" id="SM00547"/>
    </source>
</evidence>
<feature type="region of interest" description="Disordered" evidence="4">
    <location>
        <begin position="315"/>
        <end position="363"/>
    </location>
</feature>
<proteinExistence type="predicted"/>
<sequence length="470" mass="52526">MEEDDQHGNSDNGNNDGMEKAIDADKDDGIGNGNGDETPGEMDGNMDVENDDTDVGSGMGIGNGNNDNGKPETAGNGNRKVKMTDNDNGDGNIKMENGLTKISKTTKKSSIIRPTTTMEPIHVETRTMENSKTTNKTTAVFDQTSLESCQQRDNGRLDNYGGNLSVDSRAPNWNCKCGYRNYGFRQQCNSCRTFIEMAQVMDFGMSCNGNRGNSNNRGGGQQPGGEDWNCSCGYTNFAFRRVCNSCKYRRGDGNGRNRGNFNRGGGNYGNRGNFNCGCGNYGNRGNFNRGSGNYGNRGNFNRGYGNLGNCGNNHGRGNLNKYGQQQQQQQYNQQRSYNSQQSTFGTLNSHSTPTNTDNCLYQQPYHRPETDQHQGQYEQHGNSYINNFNFFNIVQLPMQQQQRSNSHFQQNYNQKATPNIEDVVEEDEIQVVYEKIEKRNKDVECRCGHRIDRGGEVYNICSIHAQQPEY</sequence>
<feature type="region of interest" description="Disordered" evidence="4">
    <location>
        <begin position="1"/>
        <end position="96"/>
    </location>
</feature>
<dbReference type="Gene3D" id="4.10.1060.10">
    <property type="entry name" value="Zinc finger, RanBP2-type"/>
    <property type="match status" value="1"/>
</dbReference>